<feature type="compositionally biased region" description="Basic and acidic residues" evidence="1">
    <location>
        <begin position="104"/>
        <end position="113"/>
    </location>
</feature>
<dbReference type="SUPFAM" id="SSF54523">
    <property type="entry name" value="Pili subunits"/>
    <property type="match status" value="1"/>
</dbReference>
<reference evidence="4" key="1">
    <citation type="submission" date="2016-11" db="EMBL/GenBank/DDBJ databases">
        <authorList>
            <person name="Shukria A."/>
            <person name="Stevens D.C."/>
        </authorList>
    </citation>
    <scope>NUCLEOTIDE SEQUENCE [LARGE SCALE GENOMIC DNA]</scope>
    <source>
        <strain evidence="4">Cbfe23</strain>
    </source>
</reference>
<dbReference type="STRING" id="83449.BON30_32140"/>
<dbReference type="RefSeq" id="WP_084736895.1">
    <property type="nucleotide sequence ID" value="NZ_MPIN01000010.1"/>
</dbReference>
<feature type="domain" description="Type II secretion system protein GspG C-terminal" evidence="2">
    <location>
        <begin position="28"/>
        <end position="106"/>
    </location>
</feature>
<accession>A0A1L9B2D3</accession>
<dbReference type="InterPro" id="IPR013545">
    <property type="entry name" value="T2SS_protein-GspG_C"/>
</dbReference>
<sequence length="119" mass="12881">MIPFLLVAPVLIGLPVWLGLRGKTDPGVAQTHADFARITAALESYHAEHGSIPEEGELSFLVPKYLPEVPVNPWGHPYAYSSNGQRPFLQSYGADGLRGGNGPNEDHTSHDGHSAFLPR</sequence>
<evidence type="ECO:0000256" key="1">
    <source>
        <dbReference type="SAM" id="MobiDB-lite"/>
    </source>
</evidence>
<organism evidence="3 4">
    <name type="scientific">Cystobacter ferrugineus</name>
    <dbReference type="NCBI Taxonomy" id="83449"/>
    <lineage>
        <taxon>Bacteria</taxon>
        <taxon>Pseudomonadati</taxon>
        <taxon>Myxococcota</taxon>
        <taxon>Myxococcia</taxon>
        <taxon>Myxococcales</taxon>
        <taxon>Cystobacterineae</taxon>
        <taxon>Archangiaceae</taxon>
        <taxon>Cystobacter</taxon>
    </lineage>
</organism>
<dbReference type="Pfam" id="PF08334">
    <property type="entry name" value="T2SSG"/>
    <property type="match status" value="1"/>
</dbReference>
<dbReference type="EMBL" id="MPIN01000010">
    <property type="protein sequence ID" value="OJH36422.1"/>
    <property type="molecule type" value="Genomic_DNA"/>
</dbReference>
<name>A0A1L9B2D3_9BACT</name>
<keyword evidence="4" id="KW-1185">Reference proteome</keyword>
<feature type="region of interest" description="Disordered" evidence="1">
    <location>
        <begin position="90"/>
        <end position="119"/>
    </location>
</feature>
<evidence type="ECO:0000313" key="4">
    <source>
        <dbReference type="Proteomes" id="UP000182229"/>
    </source>
</evidence>
<dbReference type="Proteomes" id="UP000182229">
    <property type="component" value="Unassembled WGS sequence"/>
</dbReference>
<reference evidence="3 4" key="2">
    <citation type="submission" date="2016-12" db="EMBL/GenBank/DDBJ databases">
        <title>Draft Genome Sequence of Cystobacter ferrugineus Strain Cbfe23.</title>
        <authorList>
            <person name="Akbar S."/>
            <person name="Dowd S.E."/>
            <person name="Stevens D.C."/>
        </authorList>
    </citation>
    <scope>NUCLEOTIDE SEQUENCE [LARGE SCALE GENOMIC DNA]</scope>
    <source>
        <strain evidence="3 4">Cbfe23</strain>
    </source>
</reference>
<dbReference type="AlphaFoldDB" id="A0A1L9B2D3"/>
<dbReference type="OrthoDB" id="5383143at2"/>
<dbReference type="InterPro" id="IPR045584">
    <property type="entry name" value="Pilin-like"/>
</dbReference>
<gene>
    <name evidence="3" type="ORF">BON30_32140</name>
</gene>
<protein>
    <submittedName>
        <fullName evidence="3">Type II secretion system protein G</fullName>
    </submittedName>
</protein>
<evidence type="ECO:0000313" key="3">
    <source>
        <dbReference type="EMBL" id="OJH36422.1"/>
    </source>
</evidence>
<proteinExistence type="predicted"/>
<comment type="caution">
    <text evidence="3">The sequence shown here is derived from an EMBL/GenBank/DDBJ whole genome shotgun (WGS) entry which is preliminary data.</text>
</comment>
<dbReference type="Gene3D" id="3.30.700.10">
    <property type="entry name" value="Glycoprotein, Type 4 Pilin"/>
    <property type="match status" value="1"/>
</dbReference>
<evidence type="ECO:0000259" key="2">
    <source>
        <dbReference type="Pfam" id="PF08334"/>
    </source>
</evidence>